<reference evidence="1" key="1">
    <citation type="submission" date="2019-04" db="EMBL/GenBank/DDBJ databases">
        <title>Whole genome sequencing of cave bacteria.</title>
        <authorList>
            <person name="Gan H.M."/>
            <person name="Barton H."/>
            <person name="Savka M.A."/>
        </authorList>
    </citation>
    <scope>NUCLEOTIDE SEQUENCE [LARGE SCALE GENOMIC DNA]</scope>
    <source>
        <strain evidence="1">LC387</strain>
    </source>
</reference>
<evidence type="ECO:0000313" key="2">
    <source>
        <dbReference type="Proteomes" id="UP000034832"/>
    </source>
</evidence>
<proteinExistence type="predicted"/>
<dbReference type="RefSeq" id="WP_046826365.1">
    <property type="nucleotide sequence ID" value="NZ_LBIA02000001.1"/>
</dbReference>
<protein>
    <submittedName>
        <fullName evidence="1">Uncharacterized protein</fullName>
    </submittedName>
</protein>
<dbReference type="EMBL" id="LBIA02000001">
    <property type="protein sequence ID" value="TKT73224.1"/>
    <property type="molecule type" value="Genomic_DNA"/>
</dbReference>
<evidence type="ECO:0000313" key="1">
    <source>
        <dbReference type="EMBL" id="TKT73224.1"/>
    </source>
</evidence>
<dbReference type="STRING" id="211460.YH63_00730"/>
<name>A0A4U6BWF8_9BRAD</name>
<dbReference type="OrthoDB" id="8127418at2"/>
<sequence length="78" mass="8401">MSKPTKTSAALLALLKEEMNHYADCPDGISVSVIPAGDSWEFRTTADDATKSSVGYGECVARIVQIGDHLGKQFDLEN</sequence>
<accession>A0A4U6BWF8</accession>
<dbReference type="AlphaFoldDB" id="A0A4U6BWF8"/>
<dbReference type="Proteomes" id="UP000034832">
    <property type="component" value="Unassembled WGS sequence"/>
</dbReference>
<keyword evidence="2" id="KW-1185">Reference proteome</keyword>
<comment type="caution">
    <text evidence="1">The sequence shown here is derived from an EMBL/GenBank/DDBJ whole genome shotgun (WGS) entry which is preliminary data.</text>
</comment>
<gene>
    <name evidence="1" type="ORF">YH63_018330</name>
</gene>
<organism evidence="1 2">
    <name type="scientific">Afipia massiliensis</name>
    <dbReference type="NCBI Taxonomy" id="211460"/>
    <lineage>
        <taxon>Bacteria</taxon>
        <taxon>Pseudomonadati</taxon>
        <taxon>Pseudomonadota</taxon>
        <taxon>Alphaproteobacteria</taxon>
        <taxon>Hyphomicrobiales</taxon>
        <taxon>Nitrobacteraceae</taxon>
        <taxon>Afipia</taxon>
    </lineage>
</organism>